<dbReference type="Proteomes" id="UP001652661">
    <property type="component" value="Chromosome 2R"/>
</dbReference>
<dbReference type="RefSeq" id="XP_017018848.1">
    <property type="nucleotide sequence ID" value="XM_017163359.3"/>
</dbReference>
<dbReference type="GeneID" id="108072292"/>
<dbReference type="AlphaFoldDB" id="A0A6P4I8H8"/>
<feature type="signal peptide" evidence="1">
    <location>
        <begin position="1"/>
        <end position="26"/>
    </location>
</feature>
<name>A0A6P4I8H8_DROKI</name>
<keyword evidence="2" id="KW-1185">Reference proteome</keyword>
<accession>A0A6P4I8H8</accession>
<protein>
    <submittedName>
        <fullName evidence="3">Uncharacterized protein</fullName>
    </submittedName>
</protein>
<evidence type="ECO:0000256" key="1">
    <source>
        <dbReference type="SAM" id="SignalP"/>
    </source>
</evidence>
<evidence type="ECO:0000313" key="2">
    <source>
        <dbReference type="Proteomes" id="UP001652661"/>
    </source>
</evidence>
<gene>
    <name evidence="3" type="primary">LOC108072292</name>
</gene>
<keyword evidence="1" id="KW-0732">Signal</keyword>
<dbReference type="OrthoDB" id="10372810at2759"/>
<feature type="chain" id="PRO_5027821487" evidence="1">
    <location>
        <begin position="27"/>
        <end position="87"/>
    </location>
</feature>
<proteinExistence type="predicted"/>
<reference evidence="2" key="1">
    <citation type="submission" date="2025-05" db="UniProtKB">
        <authorList>
            <consortium name="RefSeq"/>
        </authorList>
    </citation>
    <scope>NUCLEOTIDE SEQUENCE [LARGE SCALE GENOMIC DNA]</scope>
    <source>
        <strain evidence="2">14028-0561.14</strain>
    </source>
</reference>
<evidence type="ECO:0000313" key="3">
    <source>
        <dbReference type="RefSeq" id="XP_017018848.1"/>
    </source>
</evidence>
<reference evidence="3" key="2">
    <citation type="submission" date="2025-08" db="UniProtKB">
        <authorList>
            <consortium name="RefSeq"/>
        </authorList>
    </citation>
    <scope>IDENTIFICATION</scope>
    <source>
        <strain evidence="3">14028-0561.14</strain>
        <tissue evidence="3">Whole fly</tissue>
    </source>
</reference>
<sequence length="87" mass="10221">MIIALTQRPRWILLLLLCLPLQENEGRQTGLSLQHQQCHLHEEIFSRAWQPSPQPQQSVTARKTQPPWWFTLAESLFLLLLVKLIQL</sequence>
<organism evidence="2 3">
    <name type="scientific">Drosophila kikkawai</name>
    <name type="common">Fruit fly</name>
    <dbReference type="NCBI Taxonomy" id="30033"/>
    <lineage>
        <taxon>Eukaryota</taxon>
        <taxon>Metazoa</taxon>
        <taxon>Ecdysozoa</taxon>
        <taxon>Arthropoda</taxon>
        <taxon>Hexapoda</taxon>
        <taxon>Insecta</taxon>
        <taxon>Pterygota</taxon>
        <taxon>Neoptera</taxon>
        <taxon>Endopterygota</taxon>
        <taxon>Diptera</taxon>
        <taxon>Brachycera</taxon>
        <taxon>Muscomorpha</taxon>
        <taxon>Ephydroidea</taxon>
        <taxon>Drosophilidae</taxon>
        <taxon>Drosophila</taxon>
        <taxon>Sophophora</taxon>
    </lineage>
</organism>